<dbReference type="OrthoDB" id="1419682at2"/>
<dbReference type="Proteomes" id="UP000199072">
    <property type="component" value="Unassembled WGS sequence"/>
</dbReference>
<keyword evidence="2" id="KW-0812">Transmembrane</keyword>
<feature type="compositionally biased region" description="Polar residues" evidence="1">
    <location>
        <begin position="87"/>
        <end position="106"/>
    </location>
</feature>
<gene>
    <name evidence="3" type="ORF">SAMN05216464_102293</name>
</gene>
<reference evidence="3 4" key="1">
    <citation type="submission" date="2016-10" db="EMBL/GenBank/DDBJ databases">
        <authorList>
            <person name="de Groot N.N."/>
        </authorList>
    </citation>
    <scope>NUCLEOTIDE SEQUENCE [LARGE SCALE GENOMIC DNA]</scope>
    <source>
        <strain evidence="3 4">47C3B</strain>
    </source>
</reference>
<dbReference type="EMBL" id="FNAI01000002">
    <property type="protein sequence ID" value="SDD69221.1"/>
    <property type="molecule type" value="Genomic_DNA"/>
</dbReference>
<keyword evidence="4" id="KW-1185">Reference proteome</keyword>
<evidence type="ECO:0000313" key="4">
    <source>
        <dbReference type="Proteomes" id="UP000199072"/>
    </source>
</evidence>
<sequence length="528" mass="55854">MNDQLDNDLKNRIIEVFDNFEDPSADAGWLLLRERFPAEQKKRPVAWLWRAGAAAALLLFLGIGFWLLNKNPQQTNVVAVNPVKKQQPTTADANNAPAQTPATKNTPADAIAPAQTSIAQTSIAQTKQPASTQKPVINNTPNNNTPPALTPPANTFVFNKPASVATGNNPPVNNNTAPTLTVPANTFAFNKPASVATGNNPPVNNPAGQPAYANAVKPTVRQPATNPVTNTPAAKGTDSVKSAVQTPQYAVTKPAVQGPTTVAAASATKTSTIAPPAKKQVPANSMAAIFAAETNQPKKEIKEDDNEKRVRFSIYAATFFNYAKGSANQVNAGAGFTSDIKLSKNIKFSTGLALAQNTLSYSGSLPPTPNSRVMAADVASVPQKTEAFAASAAFPVYKNYNANLVGLDIPMNIKYEFTPNKSDAYISAGLSSGTFINEAYTTSYGLPDKSLAAGVSQQTTDDVTRKSFDGFYFAKTLNVSFGIGTALGKSNRLIIEPFLKYPLSGLGAQQIKFGAGGLNLKLNFTTKK</sequence>
<dbReference type="AlphaFoldDB" id="A0A1G6WTS0"/>
<keyword evidence="2" id="KW-1133">Transmembrane helix</keyword>
<accession>A0A1G6WTS0</accession>
<dbReference type="RefSeq" id="WP_091146025.1">
    <property type="nucleotide sequence ID" value="NZ_FNAI01000002.1"/>
</dbReference>
<proteinExistence type="predicted"/>
<feature type="region of interest" description="Disordered" evidence="1">
    <location>
        <begin position="121"/>
        <end position="143"/>
    </location>
</feature>
<evidence type="ECO:0000256" key="2">
    <source>
        <dbReference type="SAM" id="Phobius"/>
    </source>
</evidence>
<protein>
    <recommendedName>
        <fullName evidence="5">Outer membrane protein beta-barrel domain-containing protein</fullName>
    </recommendedName>
</protein>
<evidence type="ECO:0008006" key="5">
    <source>
        <dbReference type="Google" id="ProtNLM"/>
    </source>
</evidence>
<organism evidence="3 4">
    <name type="scientific">Mucilaginibacter pineti</name>
    <dbReference type="NCBI Taxonomy" id="1391627"/>
    <lineage>
        <taxon>Bacteria</taxon>
        <taxon>Pseudomonadati</taxon>
        <taxon>Bacteroidota</taxon>
        <taxon>Sphingobacteriia</taxon>
        <taxon>Sphingobacteriales</taxon>
        <taxon>Sphingobacteriaceae</taxon>
        <taxon>Mucilaginibacter</taxon>
    </lineage>
</organism>
<evidence type="ECO:0000313" key="3">
    <source>
        <dbReference type="EMBL" id="SDD69221.1"/>
    </source>
</evidence>
<keyword evidence="2" id="KW-0472">Membrane</keyword>
<feature type="transmembrane region" description="Helical" evidence="2">
    <location>
        <begin position="47"/>
        <end position="68"/>
    </location>
</feature>
<evidence type="ECO:0000256" key="1">
    <source>
        <dbReference type="SAM" id="MobiDB-lite"/>
    </source>
</evidence>
<feature type="region of interest" description="Disordered" evidence="1">
    <location>
        <begin position="87"/>
        <end position="107"/>
    </location>
</feature>
<dbReference type="STRING" id="1391627.SAMN05216464_102293"/>
<name>A0A1G6WTS0_9SPHI</name>
<feature type="compositionally biased region" description="Polar residues" evidence="1">
    <location>
        <begin position="121"/>
        <end position="137"/>
    </location>
</feature>